<dbReference type="NCBIfam" id="TIGR02937">
    <property type="entry name" value="sigma70-ECF"/>
    <property type="match status" value="1"/>
</dbReference>
<evidence type="ECO:0000313" key="9">
    <source>
        <dbReference type="EMBL" id="RIV80317.1"/>
    </source>
</evidence>
<evidence type="ECO:0000256" key="5">
    <source>
        <dbReference type="ARBA" id="ARBA00023163"/>
    </source>
</evidence>
<evidence type="ECO:0000256" key="2">
    <source>
        <dbReference type="ARBA" id="ARBA00023015"/>
    </source>
</evidence>
<keyword evidence="4" id="KW-0238">DNA-binding</keyword>
<dbReference type="SUPFAM" id="SSF88659">
    <property type="entry name" value="Sigma3 and sigma4 domains of RNA polymerase sigma factors"/>
    <property type="match status" value="1"/>
</dbReference>
<evidence type="ECO:0000256" key="1">
    <source>
        <dbReference type="ARBA" id="ARBA00010641"/>
    </source>
</evidence>
<comment type="caution">
    <text evidence="9">The sequence shown here is derived from an EMBL/GenBank/DDBJ whole genome shotgun (WGS) entry which is preliminary data.</text>
</comment>
<keyword evidence="5" id="KW-0804">Transcription</keyword>
<accession>A0A418NL09</accession>
<protein>
    <submittedName>
        <fullName evidence="9">RNA polymerase sigma factor</fullName>
    </submittedName>
</protein>
<dbReference type="InterPro" id="IPR007627">
    <property type="entry name" value="RNA_pol_sigma70_r2"/>
</dbReference>
<dbReference type="SUPFAM" id="SSF88946">
    <property type="entry name" value="Sigma2 domain of RNA polymerase sigma factors"/>
    <property type="match status" value="1"/>
</dbReference>
<dbReference type="InterPro" id="IPR036388">
    <property type="entry name" value="WH-like_DNA-bd_sf"/>
</dbReference>
<dbReference type="InterPro" id="IPR013249">
    <property type="entry name" value="RNA_pol_sigma70_r4_t2"/>
</dbReference>
<dbReference type="InterPro" id="IPR014284">
    <property type="entry name" value="RNA_pol_sigma-70_dom"/>
</dbReference>
<dbReference type="Proteomes" id="UP000285092">
    <property type="component" value="Unassembled WGS sequence"/>
</dbReference>
<evidence type="ECO:0000313" key="10">
    <source>
        <dbReference type="Proteomes" id="UP000285092"/>
    </source>
</evidence>
<dbReference type="Pfam" id="PF08281">
    <property type="entry name" value="Sigma70_r4_2"/>
    <property type="match status" value="1"/>
</dbReference>
<dbReference type="GO" id="GO:0016987">
    <property type="term" value="F:sigma factor activity"/>
    <property type="evidence" value="ECO:0007669"/>
    <property type="project" value="UniProtKB-KW"/>
</dbReference>
<dbReference type="CDD" id="cd06171">
    <property type="entry name" value="Sigma70_r4"/>
    <property type="match status" value="1"/>
</dbReference>
<dbReference type="EMBL" id="QXFK01000011">
    <property type="protein sequence ID" value="RIV80317.1"/>
    <property type="molecule type" value="Genomic_DNA"/>
</dbReference>
<evidence type="ECO:0000256" key="6">
    <source>
        <dbReference type="SAM" id="MobiDB-lite"/>
    </source>
</evidence>
<dbReference type="Gene3D" id="1.10.10.10">
    <property type="entry name" value="Winged helix-like DNA-binding domain superfamily/Winged helix DNA-binding domain"/>
    <property type="match status" value="1"/>
</dbReference>
<dbReference type="OrthoDB" id="7628065at2"/>
<evidence type="ECO:0000256" key="4">
    <source>
        <dbReference type="ARBA" id="ARBA00023125"/>
    </source>
</evidence>
<comment type="similarity">
    <text evidence="1">Belongs to the sigma-70 factor family. ECF subfamily.</text>
</comment>
<reference evidence="9 10" key="1">
    <citation type="submission" date="2018-08" db="EMBL/GenBank/DDBJ databases">
        <title>Altererythrobacter sp.Ery1 and Ery12, the genome sequencing of novel strains in genus Alterythrobacter.</title>
        <authorList>
            <person name="Cheng H."/>
            <person name="Wu Y.-H."/>
            <person name="Fang C."/>
            <person name="Xu X.-W."/>
        </authorList>
    </citation>
    <scope>NUCLEOTIDE SEQUENCE [LARGE SCALE GENOMIC DNA]</scope>
    <source>
        <strain evidence="9 10">Ery1</strain>
    </source>
</reference>
<gene>
    <name evidence="9" type="ORF">D2V04_03235</name>
</gene>
<dbReference type="PANTHER" id="PTHR43133">
    <property type="entry name" value="RNA POLYMERASE ECF-TYPE SIGMA FACTO"/>
    <property type="match status" value="1"/>
</dbReference>
<feature type="domain" description="RNA polymerase sigma-70 region 2" evidence="7">
    <location>
        <begin position="33"/>
        <end position="91"/>
    </location>
</feature>
<feature type="domain" description="RNA polymerase sigma factor 70 region 4 type 2" evidence="8">
    <location>
        <begin position="124"/>
        <end position="174"/>
    </location>
</feature>
<dbReference type="InterPro" id="IPR013324">
    <property type="entry name" value="RNA_pol_sigma_r3/r4-like"/>
</dbReference>
<dbReference type="InterPro" id="IPR013325">
    <property type="entry name" value="RNA_pol_sigma_r2"/>
</dbReference>
<dbReference type="AlphaFoldDB" id="A0A418NL09"/>
<evidence type="ECO:0000259" key="8">
    <source>
        <dbReference type="Pfam" id="PF08281"/>
    </source>
</evidence>
<dbReference type="GO" id="GO:0006352">
    <property type="term" value="P:DNA-templated transcription initiation"/>
    <property type="evidence" value="ECO:0007669"/>
    <property type="project" value="InterPro"/>
</dbReference>
<evidence type="ECO:0000256" key="3">
    <source>
        <dbReference type="ARBA" id="ARBA00023082"/>
    </source>
</evidence>
<dbReference type="PANTHER" id="PTHR43133:SF8">
    <property type="entry name" value="RNA POLYMERASE SIGMA FACTOR HI_1459-RELATED"/>
    <property type="match status" value="1"/>
</dbReference>
<dbReference type="Pfam" id="PF04542">
    <property type="entry name" value="Sigma70_r2"/>
    <property type="match status" value="1"/>
</dbReference>
<organism evidence="9 10">
    <name type="scientific">Pelagerythrobacter aerophilus</name>
    <dbReference type="NCBI Taxonomy" id="2306995"/>
    <lineage>
        <taxon>Bacteria</taxon>
        <taxon>Pseudomonadati</taxon>
        <taxon>Pseudomonadota</taxon>
        <taxon>Alphaproteobacteria</taxon>
        <taxon>Sphingomonadales</taxon>
        <taxon>Erythrobacteraceae</taxon>
        <taxon>Pelagerythrobacter</taxon>
    </lineage>
</organism>
<keyword evidence="10" id="KW-1185">Reference proteome</keyword>
<keyword evidence="3" id="KW-0731">Sigma factor</keyword>
<keyword evidence="2" id="KW-0805">Transcription regulation</keyword>
<evidence type="ECO:0000259" key="7">
    <source>
        <dbReference type="Pfam" id="PF04542"/>
    </source>
</evidence>
<feature type="region of interest" description="Disordered" evidence="6">
    <location>
        <begin position="186"/>
        <end position="205"/>
    </location>
</feature>
<sequence>MHAKCFSTSECGGRSLDPHDRWFVEQVLPLEGALSAYLRRVWPDPAEVDDLRQEVYVRVYKGAQRKRPPATNHYVFAVARNLLVDRLRHRRVVHIDLVADLESLNVLSNELPPDRVLSGRQELARLERAMSDLPDRCREAFVLRKIEGHSQREAAQLMGVSQTTIEKHIGKAMRILASSFFGNGETQASADEKDDGECDENRSAN</sequence>
<dbReference type="Gene3D" id="1.10.1740.10">
    <property type="match status" value="1"/>
</dbReference>
<dbReference type="InterPro" id="IPR039425">
    <property type="entry name" value="RNA_pol_sigma-70-like"/>
</dbReference>
<dbReference type="GO" id="GO:0003677">
    <property type="term" value="F:DNA binding"/>
    <property type="evidence" value="ECO:0007669"/>
    <property type="project" value="UniProtKB-KW"/>
</dbReference>
<name>A0A418NL09_9SPHN</name>
<proteinExistence type="inferred from homology"/>